<dbReference type="AlphaFoldDB" id="A0A0L0QPH8"/>
<protein>
    <submittedName>
        <fullName evidence="2">Uncharacterized protein</fullName>
    </submittedName>
</protein>
<name>A0A0L0QPH8_VIRPA</name>
<dbReference type="Proteomes" id="UP000036780">
    <property type="component" value="Unassembled WGS sequence"/>
</dbReference>
<organism evidence="2 3">
    <name type="scientific">Virgibacillus pantothenticus</name>
    <dbReference type="NCBI Taxonomy" id="1473"/>
    <lineage>
        <taxon>Bacteria</taxon>
        <taxon>Bacillati</taxon>
        <taxon>Bacillota</taxon>
        <taxon>Bacilli</taxon>
        <taxon>Bacillales</taxon>
        <taxon>Bacillaceae</taxon>
        <taxon>Virgibacillus</taxon>
    </lineage>
</organism>
<evidence type="ECO:0000256" key="1">
    <source>
        <dbReference type="SAM" id="Phobius"/>
    </source>
</evidence>
<keyword evidence="3" id="KW-1185">Reference proteome</keyword>
<keyword evidence="1" id="KW-0472">Membrane</keyword>
<gene>
    <name evidence="2" type="ORF">AFK71_17205</name>
</gene>
<evidence type="ECO:0000313" key="2">
    <source>
        <dbReference type="EMBL" id="KNE20128.1"/>
    </source>
</evidence>
<feature type="transmembrane region" description="Helical" evidence="1">
    <location>
        <begin position="19"/>
        <end position="36"/>
    </location>
</feature>
<dbReference type="EMBL" id="LGTO01000007">
    <property type="protein sequence ID" value="KNE20128.1"/>
    <property type="molecule type" value="Genomic_DNA"/>
</dbReference>
<accession>A0A0L0QPH8</accession>
<comment type="caution">
    <text evidence="2">The sequence shown here is derived from an EMBL/GenBank/DDBJ whole genome shotgun (WGS) entry which is preliminary data.</text>
</comment>
<reference evidence="3" key="1">
    <citation type="submission" date="2015-07" db="EMBL/GenBank/DDBJ databases">
        <title>Fjat-10053 dsm26.</title>
        <authorList>
            <person name="Liu B."/>
            <person name="Wang J."/>
            <person name="Zhu Y."/>
            <person name="Liu G."/>
            <person name="Chen Q."/>
            <person name="Chen Z."/>
            <person name="Lan J."/>
            <person name="Che J."/>
            <person name="Ge C."/>
            <person name="Shi H."/>
            <person name="Pan Z."/>
            <person name="Liu X."/>
        </authorList>
    </citation>
    <scope>NUCLEOTIDE SEQUENCE [LARGE SCALE GENOMIC DNA]</scope>
    <source>
        <strain evidence="3">DSM 26</strain>
    </source>
</reference>
<sequence length="101" mass="11289">MTISTITLAKLPLNGGGNLTTTALSLAGLLFSIHVLQTKNLTENMHQGMLKATDPNVKGTVFLVFSLYCPALFLLLFFDNLVDLCEHFPHYLGYKYFIHKQ</sequence>
<dbReference type="PATRIC" id="fig|1473.5.peg.2155"/>
<keyword evidence="1" id="KW-1133">Transmembrane helix</keyword>
<feature type="transmembrane region" description="Helical" evidence="1">
    <location>
        <begin position="57"/>
        <end position="78"/>
    </location>
</feature>
<keyword evidence="1" id="KW-0812">Transmembrane</keyword>
<evidence type="ECO:0000313" key="3">
    <source>
        <dbReference type="Proteomes" id="UP000036780"/>
    </source>
</evidence>
<proteinExistence type="predicted"/>